<evidence type="ECO:0000313" key="3">
    <source>
        <dbReference type="Proteomes" id="UP000019116"/>
    </source>
</evidence>
<organism evidence="2">
    <name type="scientific">Triticum aestivum</name>
    <name type="common">Wheat</name>
    <dbReference type="NCBI Taxonomy" id="4565"/>
    <lineage>
        <taxon>Eukaryota</taxon>
        <taxon>Viridiplantae</taxon>
        <taxon>Streptophyta</taxon>
        <taxon>Embryophyta</taxon>
        <taxon>Tracheophyta</taxon>
        <taxon>Spermatophyta</taxon>
        <taxon>Magnoliopsida</taxon>
        <taxon>Liliopsida</taxon>
        <taxon>Poales</taxon>
        <taxon>Poaceae</taxon>
        <taxon>BOP clade</taxon>
        <taxon>Pooideae</taxon>
        <taxon>Triticodae</taxon>
        <taxon>Triticeae</taxon>
        <taxon>Triticinae</taxon>
        <taxon>Triticum</taxon>
    </lineage>
</organism>
<name>A0A3B6EDW8_WHEAT</name>
<dbReference type="STRING" id="4565.A0A3B6EDW8"/>
<dbReference type="OrthoDB" id="596989at2759"/>
<dbReference type="Proteomes" id="UP000019116">
    <property type="component" value="Chromosome 3A"/>
</dbReference>
<reference evidence="2" key="2">
    <citation type="submission" date="2018-10" db="UniProtKB">
        <authorList>
            <consortium name="EnsemblPlants"/>
        </authorList>
    </citation>
    <scope>IDENTIFICATION</scope>
</reference>
<gene>
    <name evidence="2" type="primary">LOC123056878</name>
</gene>
<dbReference type="SMART" id="SM00256">
    <property type="entry name" value="FBOX"/>
    <property type="match status" value="1"/>
</dbReference>
<reference evidence="2" key="1">
    <citation type="submission" date="2018-08" db="EMBL/GenBank/DDBJ databases">
        <authorList>
            <person name="Rossello M."/>
        </authorList>
    </citation>
    <scope>NUCLEOTIDE SEQUENCE [LARGE SCALE GENOMIC DNA]</scope>
    <source>
        <strain evidence="2">cv. Chinese Spring</strain>
    </source>
</reference>
<feature type="domain" description="F-box" evidence="1">
    <location>
        <begin position="17"/>
        <end position="58"/>
    </location>
</feature>
<sequence>MAANGQPAAAAATIDDLPENLLLDIFLCLPSLSDLVRAACTCLPWRNLVTNFPPFRRQFIDLHPAPLLGLFFDTPFPHVPHNGFPHIPAFAPARRNDPELVAAILSGDFFLTTLQARDGPEANWIVYDARGGYLLLKKLGELLLVKQNTLARWCERFFDLSDAHIFDDDDDREGDGQFLHAGLICDDENPESFRIFCLVAHGKFRLRAAVFSSFLGIGGDWFLSPWLDVPPPDPEGGQGDLLPESGMRVGNFIYWPYRNRLYVVVLDPDPNNPLLFVEMIPPLLNLDGFPSSILGQINGDNMCIAYSNGFNIGFMLRQEDGLDAGAWVNIRVFNLTDKVRRKLGHLPNGLEIAAMRGSIVYFTTSHMFHPLEATCWFACLCLESRRLEWLFPRTYNGLFQPYHHSSWSTFLLPENERFYPFI</sequence>
<proteinExistence type="predicted"/>
<dbReference type="Gene3D" id="1.20.1280.50">
    <property type="match status" value="1"/>
</dbReference>
<accession>A0A3B6EDW8</accession>
<dbReference type="EnsemblPlants" id="TraesCS3A02G172800.1">
    <property type="protein sequence ID" value="TraesCS3A02G172800.1"/>
    <property type="gene ID" value="TraesCS3A02G172800"/>
</dbReference>
<evidence type="ECO:0000259" key="1">
    <source>
        <dbReference type="SMART" id="SM00256"/>
    </source>
</evidence>
<dbReference type="InterPro" id="IPR001810">
    <property type="entry name" value="F-box_dom"/>
</dbReference>
<dbReference type="InterPro" id="IPR036047">
    <property type="entry name" value="F-box-like_dom_sf"/>
</dbReference>
<evidence type="ECO:0000313" key="2">
    <source>
        <dbReference type="EnsemblPlants" id="TraesCS3A02G172800.1"/>
    </source>
</evidence>
<dbReference type="CDD" id="cd09917">
    <property type="entry name" value="F-box_SF"/>
    <property type="match status" value="1"/>
</dbReference>
<dbReference type="Pfam" id="PF12937">
    <property type="entry name" value="F-box-like"/>
    <property type="match status" value="1"/>
</dbReference>
<dbReference type="PANTHER" id="PTHR33207">
    <property type="entry name" value="F-BOX DOMAIN CONTAINING PROTEIN-RELATED"/>
    <property type="match status" value="1"/>
</dbReference>
<protein>
    <recommendedName>
        <fullName evidence="1">F-box domain-containing protein</fullName>
    </recommendedName>
</protein>
<dbReference type="Gramene" id="TraesCS3A02G172800.1">
    <property type="protein sequence ID" value="TraesCS3A02G172800.1"/>
    <property type="gene ID" value="TraesCS3A02G172800"/>
</dbReference>
<dbReference type="OMA" id="HMFHPLE"/>
<dbReference type="AlphaFoldDB" id="A0A3B6EDW8"/>
<dbReference type="SUPFAM" id="SSF81383">
    <property type="entry name" value="F-box domain"/>
    <property type="match status" value="1"/>
</dbReference>
<keyword evidence="3" id="KW-1185">Reference proteome</keyword>
<dbReference type="Gramene" id="TraesCS3A03G0409400.1">
    <property type="protein sequence ID" value="TraesCS3A03G0409400.1.CDS"/>
    <property type="gene ID" value="TraesCS3A03G0409400"/>
</dbReference>